<dbReference type="OrthoDB" id="10025005at2759"/>
<gene>
    <name evidence="2" type="ORF">ALEPTO_LOCUS6108</name>
</gene>
<reference evidence="2" key="1">
    <citation type="submission" date="2021-06" db="EMBL/GenBank/DDBJ databases">
        <authorList>
            <person name="Kallberg Y."/>
            <person name="Tangrot J."/>
            <person name="Rosling A."/>
        </authorList>
    </citation>
    <scope>NUCLEOTIDE SEQUENCE</scope>
    <source>
        <strain evidence="2">FL130A</strain>
    </source>
</reference>
<accession>A0A9N9FS10</accession>
<dbReference type="AlphaFoldDB" id="A0A9N9FS10"/>
<dbReference type="SUPFAM" id="SSF54695">
    <property type="entry name" value="POZ domain"/>
    <property type="match status" value="1"/>
</dbReference>
<name>A0A9N9FS10_9GLOM</name>
<evidence type="ECO:0000313" key="3">
    <source>
        <dbReference type="Proteomes" id="UP000789508"/>
    </source>
</evidence>
<dbReference type="InterPro" id="IPR000210">
    <property type="entry name" value="BTB/POZ_dom"/>
</dbReference>
<dbReference type="SMART" id="SM00225">
    <property type="entry name" value="BTB"/>
    <property type="match status" value="1"/>
</dbReference>
<sequence>MENSNKHLADERIILNVGGVKYETYRSTLTTYPDTLLGTMFQKRNNELLRPTNGNEYFFDRDGQVFRYIMQFYRTGEFLWPEQSIRPEYELHPSRPLKHQQQVQLKHTIEISNYELKRELDYFQIPEQYTQQLYNQKPFPFAKAAAIRVDEFVAALKDALYEMIMNFRTKVGITFYWDKSSPVVNPKIDAVESIVNPFAFNGYHILHMFNRQIEEHLQLLYPDLVVRIDKFNGDTPRAHVNVYITLNNTLEPSIILENSFKEKFKRIMDKESTGC</sequence>
<dbReference type="Pfam" id="PF02214">
    <property type="entry name" value="BTB_2"/>
    <property type="match status" value="1"/>
</dbReference>
<keyword evidence="3" id="KW-1185">Reference proteome</keyword>
<dbReference type="Proteomes" id="UP000789508">
    <property type="component" value="Unassembled WGS sequence"/>
</dbReference>
<evidence type="ECO:0000259" key="1">
    <source>
        <dbReference type="SMART" id="SM00225"/>
    </source>
</evidence>
<evidence type="ECO:0000313" key="2">
    <source>
        <dbReference type="EMBL" id="CAG8555929.1"/>
    </source>
</evidence>
<proteinExistence type="predicted"/>
<dbReference type="InterPro" id="IPR011333">
    <property type="entry name" value="SKP1/BTB/POZ_sf"/>
</dbReference>
<dbReference type="PANTHER" id="PTHR14499:SF136">
    <property type="entry name" value="GH08630P"/>
    <property type="match status" value="1"/>
</dbReference>
<comment type="caution">
    <text evidence="2">The sequence shown here is derived from an EMBL/GenBank/DDBJ whole genome shotgun (WGS) entry which is preliminary data.</text>
</comment>
<dbReference type="EMBL" id="CAJVPS010001964">
    <property type="protein sequence ID" value="CAG8555929.1"/>
    <property type="molecule type" value="Genomic_DNA"/>
</dbReference>
<protein>
    <submittedName>
        <fullName evidence="2">1047_t:CDS:1</fullName>
    </submittedName>
</protein>
<dbReference type="InterPro" id="IPR003131">
    <property type="entry name" value="T1-type_BTB"/>
</dbReference>
<dbReference type="GO" id="GO:0051260">
    <property type="term" value="P:protein homooligomerization"/>
    <property type="evidence" value="ECO:0007669"/>
    <property type="project" value="InterPro"/>
</dbReference>
<organism evidence="2 3">
    <name type="scientific">Ambispora leptoticha</name>
    <dbReference type="NCBI Taxonomy" id="144679"/>
    <lineage>
        <taxon>Eukaryota</taxon>
        <taxon>Fungi</taxon>
        <taxon>Fungi incertae sedis</taxon>
        <taxon>Mucoromycota</taxon>
        <taxon>Glomeromycotina</taxon>
        <taxon>Glomeromycetes</taxon>
        <taxon>Archaeosporales</taxon>
        <taxon>Ambisporaceae</taxon>
        <taxon>Ambispora</taxon>
    </lineage>
</organism>
<dbReference type="Gene3D" id="3.30.710.10">
    <property type="entry name" value="Potassium Channel Kv1.1, Chain A"/>
    <property type="match status" value="1"/>
</dbReference>
<feature type="domain" description="BTB" evidence="1">
    <location>
        <begin position="11"/>
        <end position="137"/>
    </location>
</feature>
<dbReference type="PANTHER" id="PTHR14499">
    <property type="entry name" value="POTASSIUM CHANNEL TETRAMERIZATION DOMAIN-CONTAINING"/>
    <property type="match status" value="1"/>
</dbReference>